<proteinExistence type="inferred from homology"/>
<dbReference type="InterPro" id="IPR051601">
    <property type="entry name" value="Serine_prot/Carboxylest_S33"/>
</dbReference>
<gene>
    <name evidence="6" type="ORF">BQ2448_1824</name>
</gene>
<dbReference type="InterPro" id="IPR000073">
    <property type="entry name" value="AB_hydrolase_1"/>
</dbReference>
<dbReference type="STRING" id="269621.A0A238F9B6"/>
<reference evidence="7" key="1">
    <citation type="submission" date="2016-09" db="EMBL/GenBank/DDBJ databases">
        <authorList>
            <person name="Jeantristanb JTB J.-T."/>
            <person name="Ricardo R."/>
        </authorList>
    </citation>
    <scope>NUCLEOTIDE SEQUENCE [LARGE SCALE GENOMIC DNA]</scope>
</reference>
<dbReference type="AlphaFoldDB" id="A0A238F9B6"/>
<dbReference type="PANTHER" id="PTHR43248:SF25">
    <property type="entry name" value="AB HYDROLASE-1 DOMAIN-CONTAINING PROTEIN-RELATED"/>
    <property type="match status" value="1"/>
</dbReference>
<evidence type="ECO:0000259" key="5">
    <source>
        <dbReference type="Pfam" id="PF00561"/>
    </source>
</evidence>
<feature type="domain" description="AB hydrolase-1" evidence="5">
    <location>
        <begin position="168"/>
        <end position="591"/>
    </location>
</feature>
<dbReference type="EMBL" id="FMSP01000005">
    <property type="protein sequence ID" value="SCV70430.1"/>
    <property type="molecule type" value="Genomic_DNA"/>
</dbReference>
<dbReference type="PANTHER" id="PTHR43248">
    <property type="entry name" value="2-SUCCINYL-6-HYDROXY-2,4-CYCLOHEXADIENE-1-CARBOXYLATE SYNTHASE"/>
    <property type="match status" value="1"/>
</dbReference>
<keyword evidence="4" id="KW-0812">Transmembrane</keyword>
<keyword evidence="4" id="KW-1133">Transmembrane helix</keyword>
<keyword evidence="2" id="KW-0378">Hydrolase</keyword>
<dbReference type="Proteomes" id="UP000198372">
    <property type="component" value="Unassembled WGS sequence"/>
</dbReference>
<dbReference type="Gene3D" id="3.40.50.1820">
    <property type="entry name" value="alpha/beta hydrolase"/>
    <property type="match status" value="1"/>
</dbReference>
<keyword evidence="4" id="KW-0472">Membrane</keyword>
<dbReference type="SUPFAM" id="SSF53474">
    <property type="entry name" value="alpha/beta-Hydrolases"/>
    <property type="match status" value="1"/>
</dbReference>
<evidence type="ECO:0000256" key="2">
    <source>
        <dbReference type="ARBA" id="ARBA00022801"/>
    </source>
</evidence>
<feature type="compositionally biased region" description="Basic and acidic residues" evidence="3">
    <location>
        <begin position="247"/>
        <end position="259"/>
    </location>
</feature>
<sequence>MGCPEKQLLGAFAAPDDHAAVTERIFDVQGRTETARFGDSVPKCGFTRMGKSERQARPYDYLRLGLSLLVVTATSAYVGFSITTWFFELFHGSGAGSVASIVSTGPSKSSRVPSSPGIFWSPCPDDSETFCSYLSVPLDYADPAGAEASIALRMIPSSAPLKDQLGYVLINPGGPGGSGHAFALRRGKEISTVLKHRYHVIGFDPRGVNLTGPNNDCFENQGDASRLQKDFEALGLPDQTAVLAKGQTERQGDDKDRHGRTSRWQTHADAVTKAVDQSCRQNGNHAVLETSSTATVARDMKSIIEALGQEKLVYWGFSYGTILGATFAAMFPDLVGRLWLDGVSDSQTYTNDIWAWGRSGMNNSQGVWSSFFRACAESGPKGCALAEKGSTAQELEEKVRKLILDLNTEPVIVGASKYGPGVVRAAQVHYKIWTALYAPKSWPVFAQALDDLIKGNGTKLYELANEGNDQLARTDSSDNLFHRKSIDSFWSSSPIMCSDTDPAVAKTLWDATSMASYAQSIADISPSGAHWAQWVGACRFWSFKAREVYRGHWTVEKGLKKTSHPVVFFSMEFDPVTPEISARKMADGFGKDSATLVIQRDGLGHCSSVHPSLCTAKLIRNYFINGTVPEDGTECGTEDGFLFPHTEKKWQPKIDSVDDRELADAIYALGMKGAVGMEDLI</sequence>
<evidence type="ECO:0000256" key="3">
    <source>
        <dbReference type="SAM" id="MobiDB-lite"/>
    </source>
</evidence>
<dbReference type="InterPro" id="IPR029058">
    <property type="entry name" value="AB_hydrolase_fold"/>
</dbReference>
<evidence type="ECO:0000313" key="7">
    <source>
        <dbReference type="Proteomes" id="UP000198372"/>
    </source>
</evidence>
<organism evidence="6 7">
    <name type="scientific">Microbotryum intermedium</name>
    <dbReference type="NCBI Taxonomy" id="269621"/>
    <lineage>
        <taxon>Eukaryota</taxon>
        <taxon>Fungi</taxon>
        <taxon>Dikarya</taxon>
        <taxon>Basidiomycota</taxon>
        <taxon>Pucciniomycotina</taxon>
        <taxon>Microbotryomycetes</taxon>
        <taxon>Microbotryales</taxon>
        <taxon>Microbotryaceae</taxon>
        <taxon>Microbotryum</taxon>
    </lineage>
</organism>
<feature type="region of interest" description="Disordered" evidence="3">
    <location>
        <begin position="245"/>
        <end position="267"/>
    </location>
</feature>
<evidence type="ECO:0000256" key="4">
    <source>
        <dbReference type="SAM" id="Phobius"/>
    </source>
</evidence>
<protein>
    <submittedName>
        <fullName evidence="6">BQ2448_1824 protein</fullName>
    </submittedName>
</protein>
<evidence type="ECO:0000256" key="1">
    <source>
        <dbReference type="ARBA" id="ARBA00010088"/>
    </source>
</evidence>
<dbReference type="Pfam" id="PF00561">
    <property type="entry name" value="Abhydrolase_1"/>
    <property type="match status" value="1"/>
</dbReference>
<dbReference type="GO" id="GO:0016787">
    <property type="term" value="F:hydrolase activity"/>
    <property type="evidence" value="ECO:0007669"/>
    <property type="project" value="UniProtKB-KW"/>
</dbReference>
<name>A0A238F9B6_9BASI</name>
<feature type="transmembrane region" description="Helical" evidence="4">
    <location>
        <begin position="61"/>
        <end position="87"/>
    </location>
</feature>
<keyword evidence="7" id="KW-1185">Reference proteome</keyword>
<accession>A0A238F9B6</accession>
<comment type="similarity">
    <text evidence="1">Belongs to the peptidase S33 family.</text>
</comment>
<evidence type="ECO:0000313" key="6">
    <source>
        <dbReference type="EMBL" id="SCV70430.1"/>
    </source>
</evidence>
<dbReference type="OrthoDB" id="425534at2759"/>